<evidence type="ECO:0000256" key="1">
    <source>
        <dbReference type="ARBA" id="ARBA00008871"/>
    </source>
</evidence>
<dbReference type="OrthoDB" id="5861884at2759"/>
<evidence type="ECO:0000313" key="4">
    <source>
        <dbReference type="EMBL" id="KHJ78428.1"/>
    </source>
</evidence>
<organism evidence="4 5">
    <name type="scientific">Oesophagostomum dentatum</name>
    <name type="common">Nodular worm</name>
    <dbReference type="NCBI Taxonomy" id="61180"/>
    <lineage>
        <taxon>Eukaryota</taxon>
        <taxon>Metazoa</taxon>
        <taxon>Ecdysozoa</taxon>
        <taxon>Nematoda</taxon>
        <taxon>Chromadorea</taxon>
        <taxon>Rhabditida</taxon>
        <taxon>Rhabditina</taxon>
        <taxon>Rhabditomorpha</taxon>
        <taxon>Strongyloidea</taxon>
        <taxon>Strongylidae</taxon>
        <taxon>Oesophagostomum</taxon>
    </lineage>
</organism>
<evidence type="ECO:0000256" key="3">
    <source>
        <dbReference type="RuleBase" id="RU610713"/>
    </source>
</evidence>
<name>A0A0B1RZA7_OESDE</name>
<evidence type="ECO:0000256" key="2">
    <source>
        <dbReference type="ARBA" id="ARBA00023157"/>
    </source>
</evidence>
<dbReference type="InterPro" id="IPR017853">
    <property type="entry name" value="GH"/>
</dbReference>
<feature type="non-terminal residue" evidence="4">
    <location>
        <position position="1"/>
    </location>
</feature>
<keyword evidence="5" id="KW-1185">Reference proteome</keyword>
<keyword evidence="3" id="KW-0378">Hydrolase</keyword>
<accession>A0A0B1RZA7</accession>
<comment type="catalytic activity">
    <reaction evidence="3">
        <text>Random hydrolysis of (1-&gt;4)-linkages between N-acetyl-beta-D-glucosamine and D-glucuronate residues in hyaluronate.</text>
        <dbReference type="EC" id="3.2.1.35"/>
    </reaction>
</comment>
<evidence type="ECO:0000313" key="5">
    <source>
        <dbReference type="Proteomes" id="UP000053660"/>
    </source>
</evidence>
<keyword evidence="3" id="KW-0326">Glycosidase</keyword>
<comment type="similarity">
    <text evidence="1 3">Belongs to the glycosyl hydrolase 56 family.</text>
</comment>
<protein>
    <recommendedName>
        <fullName evidence="3">Hyaluronidase</fullName>
        <ecNumber evidence="3">3.2.1.35</ecNumber>
    </recommendedName>
</protein>
<dbReference type="EC" id="3.2.1.35" evidence="3"/>
<dbReference type="AlphaFoldDB" id="A0A0B1RZA7"/>
<sequence>YPSIYLNFDTAITSEDRVHYVHAVLREAQRISKNYDPPLSIYAYTKFEYDPLKKINDFYNKRLMCLSSELIWGIDGIILWSSSANMTKRCDYIKQQMEGEIGKLIKETVDFHKNCRVNKCGSNGRCILPRTTCDTRVHFDERDYTCKCDPGYESCAFTVVAAAQPK</sequence>
<dbReference type="PANTHER" id="PTHR11769:SF35">
    <property type="entry name" value="HYALURONIDASE"/>
    <property type="match status" value="1"/>
</dbReference>
<dbReference type="Pfam" id="PF01630">
    <property type="entry name" value="Glyco_hydro_56"/>
    <property type="match status" value="1"/>
</dbReference>
<dbReference type="InterPro" id="IPR013785">
    <property type="entry name" value="Aldolase_TIM"/>
</dbReference>
<dbReference type="GO" id="GO:0030214">
    <property type="term" value="P:hyaluronan catabolic process"/>
    <property type="evidence" value="ECO:0007669"/>
    <property type="project" value="TreeGrafter"/>
</dbReference>
<dbReference type="InterPro" id="IPR018155">
    <property type="entry name" value="Hyaluronidase"/>
</dbReference>
<reference evidence="4 5" key="1">
    <citation type="submission" date="2014-03" db="EMBL/GenBank/DDBJ databases">
        <title>Draft genome of the hookworm Oesophagostomum dentatum.</title>
        <authorList>
            <person name="Mitreva M."/>
        </authorList>
    </citation>
    <scope>NUCLEOTIDE SEQUENCE [LARGE SCALE GENOMIC DNA]</scope>
    <source>
        <strain evidence="4 5">OD-Hann</strain>
    </source>
</reference>
<dbReference type="PANTHER" id="PTHR11769">
    <property type="entry name" value="HYALURONIDASE"/>
    <property type="match status" value="1"/>
</dbReference>
<dbReference type="Proteomes" id="UP000053660">
    <property type="component" value="Unassembled WGS sequence"/>
</dbReference>
<dbReference type="GO" id="GO:0005975">
    <property type="term" value="P:carbohydrate metabolic process"/>
    <property type="evidence" value="ECO:0007669"/>
    <property type="project" value="InterPro"/>
</dbReference>
<gene>
    <name evidence="4" type="ORF">OESDEN_21951</name>
</gene>
<keyword evidence="2" id="KW-1015">Disulfide bond</keyword>
<dbReference type="GO" id="GO:0004415">
    <property type="term" value="F:hyalurononglucosaminidase activity"/>
    <property type="evidence" value="ECO:0007669"/>
    <property type="project" value="UniProtKB-UniRule"/>
</dbReference>
<dbReference type="EMBL" id="KN609784">
    <property type="protein sequence ID" value="KHJ78428.1"/>
    <property type="molecule type" value="Genomic_DNA"/>
</dbReference>
<proteinExistence type="inferred from homology"/>
<dbReference type="Gene3D" id="3.20.20.70">
    <property type="entry name" value="Aldolase class I"/>
    <property type="match status" value="1"/>
</dbReference>
<dbReference type="SUPFAM" id="SSF51445">
    <property type="entry name" value="(Trans)glycosidases"/>
    <property type="match status" value="1"/>
</dbReference>